<dbReference type="SUPFAM" id="SSF54631">
    <property type="entry name" value="CBS-domain pair"/>
    <property type="match status" value="1"/>
</dbReference>
<dbReference type="InterPro" id="IPR044751">
    <property type="entry name" value="Ion_transp-like_CBS"/>
</dbReference>
<dbReference type="PANTHER" id="PTHR43099">
    <property type="entry name" value="UPF0053 PROTEIN YRKA"/>
    <property type="match status" value="1"/>
</dbReference>
<evidence type="ECO:0000256" key="3">
    <source>
        <dbReference type="ARBA" id="ARBA00022692"/>
    </source>
</evidence>
<name>A0ABU1AH01_9BACT</name>
<dbReference type="SUPFAM" id="SSF56176">
    <property type="entry name" value="FAD-binding/transporter-associated domain-like"/>
    <property type="match status" value="1"/>
</dbReference>
<keyword evidence="3 9" id="KW-0812">Transmembrane</keyword>
<comment type="caution">
    <text evidence="11">The sequence shown here is derived from an EMBL/GenBank/DDBJ whole genome shotgun (WGS) entry which is preliminary data.</text>
</comment>
<dbReference type="CDD" id="cd04590">
    <property type="entry name" value="CBS_pair_CorC_HlyC_assoc"/>
    <property type="match status" value="1"/>
</dbReference>
<dbReference type="InterPro" id="IPR002550">
    <property type="entry name" value="CNNM"/>
</dbReference>
<dbReference type="InterPro" id="IPR051676">
    <property type="entry name" value="UPF0053_domain"/>
</dbReference>
<keyword evidence="7 9" id="KW-0472">Membrane</keyword>
<feature type="transmembrane region" description="Helical" evidence="9">
    <location>
        <begin position="141"/>
        <end position="161"/>
    </location>
</feature>
<evidence type="ECO:0000256" key="2">
    <source>
        <dbReference type="ARBA" id="ARBA00022475"/>
    </source>
</evidence>
<protein>
    <submittedName>
        <fullName evidence="11">Hemolysin family protein</fullName>
    </submittedName>
</protein>
<dbReference type="Pfam" id="PF03471">
    <property type="entry name" value="CorC_HlyC"/>
    <property type="match status" value="1"/>
</dbReference>
<dbReference type="Gene3D" id="3.30.465.10">
    <property type="match status" value="1"/>
</dbReference>
<evidence type="ECO:0000256" key="1">
    <source>
        <dbReference type="ARBA" id="ARBA00004651"/>
    </source>
</evidence>
<gene>
    <name evidence="11" type="ORF">QEH59_01370</name>
</gene>
<evidence type="ECO:0000256" key="5">
    <source>
        <dbReference type="ARBA" id="ARBA00022989"/>
    </source>
</evidence>
<dbReference type="InterPro" id="IPR046342">
    <property type="entry name" value="CBS_dom_sf"/>
</dbReference>
<reference evidence="11 12" key="1">
    <citation type="submission" date="2023-04" db="EMBL/GenBank/DDBJ databases">
        <title>A novel bacteria isolated from coastal sediment.</title>
        <authorList>
            <person name="Liu X.-J."/>
            <person name="Du Z.-J."/>
        </authorList>
    </citation>
    <scope>NUCLEOTIDE SEQUENCE [LARGE SCALE GENOMIC DNA]</scope>
    <source>
        <strain evidence="11 12">SDUM461004</strain>
    </source>
</reference>
<evidence type="ECO:0000313" key="12">
    <source>
        <dbReference type="Proteomes" id="UP001243717"/>
    </source>
</evidence>
<dbReference type="SMART" id="SM00116">
    <property type="entry name" value="CBS"/>
    <property type="match status" value="1"/>
</dbReference>
<dbReference type="Gene3D" id="3.10.580.10">
    <property type="entry name" value="CBS-domain"/>
    <property type="match status" value="1"/>
</dbReference>
<dbReference type="InterPro" id="IPR000644">
    <property type="entry name" value="CBS_dom"/>
</dbReference>
<dbReference type="Pfam" id="PF01595">
    <property type="entry name" value="CNNM"/>
    <property type="match status" value="1"/>
</dbReference>
<sequence length="431" mass="48570">MSDAWIRFGISLASVGLMLVLHAFLVMCEISLVKFRYRKPSEEQLGELKQLPGLARLIDHSDQTGRVVRFSKTLCTVAVGLLLMPLVSDFFGLFQMKAAPDRWIVVLVSFTLAVSVHFFFAEIFPRGLAMRDPSKAIRRSYRVLLGFQFLTFPVMLFFRMLKKSLYRRIGVDVDDELNPLDVDVQIRAMGEDSSQLSGVIRKIVNRTLQMQELVVQDILLPRSQVVICDLDLGIKANLEAMKAAGHTRFPLCRGDLDECLGLIHIKDIFRWREPVSEIDLMKLKRNVAVFPLETPLEEALERMLRAKFHMALAVDEFGGIVGVITLESILEELVGEIQDEFDSEEEQIVVLSSGLRYRISGLTPIHDIEEELEIEIDNEEVSTFGGLITGELGHIPECGERLSCYGLAITVDDVDDRRVIAATVEVLSNSD</sequence>
<keyword evidence="12" id="KW-1185">Reference proteome</keyword>
<organism evidence="11 12">
    <name type="scientific">Thalassobacterium sedimentorum</name>
    <dbReference type="NCBI Taxonomy" id="3041258"/>
    <lineage>
        <taxon>Bacteria</taxon>
        <taxon>Pseudomonadati</taxon>
        <taxon>Verrucomicrobiota</taxon>
        <taxon>Opitutia</taxon>
        <taxon>Puniceicoccales</taxon>
        <taxon>Coraliomargaritaceae</taxon>
        <taxon>Thalassobacterium</taxon>
    </lineage>
</organism>
<dbReference type="InterPro" id="IPR036318">
    <property type="entry name" value="FAD-bd_PCMH-like_sf"/>
</dbReference>
<keyword evidence="2" id="KW-1003">Cell membrane</keyword>
<accession>A0ABU1AH01</accession>
<evidence type="ECO:0000256" key="6">
    <source>
        <dbReference type="ARBA" id="ARBA00023122"/>
    </source>
</evidence>
<evidence type="ECO:0000259" key="10">
    <source>
        <dbReference type="PROSITE" id="PS51371"/>
    </source>
</evidence>
<dbReference type="SMART" id="SM01091">
    <property type="entry name" value="CorC_HlyC"/>
    <property type="match status" value="1"/>
</dbReference>
<evidence type="ECO:0000256" key="8">
    <source>
        <dbReference type="PROSITE-ProRule" id="PRU00703"/>
    </source>
</evidence>
<dbReference type="Pfam" id="PF00571">
    <property type="entry name" value="CBS"/>
    <property type="match status" value="2"/>
</dbReference>
<feature type="domain" description="CBS" evidence="10">
    <location>
        <begin position="283"/>
        <end position="340"/>
    </location>
</feature>
<dbReference type="InterPro" id="IPR016169">
    <property type="entry name" value="FAD-bd_PCMH_sub2"/>
</dbReference>
<keyword evidence="5 9" id="KW-1133">Transmembrane helix</keyword>
<keyword evidence="6 8" id="KW-0129">CBS domain</keyword>
<evidence type="ECO:0000256" key="9">
    <source>
        <dbReference type="SAM" id="Phobius"/>
    </source>
</evidence>
<evidence type="ECO:0000313" key="11">
    <source>
        <dbReference type="EMBL" id="MDQ8193056.1"/>
    </source>
</evidence>
<dbReference type="PROSITE" id="PS51371">
    <property type="entry name" value="CBS"/>
    <property type="match status" value="1"/>
</dbReference>
<feature type="transmembrane region" description="Helical" evidence="9">
    <location>
        <begin position="102"/>
        <end position="120"/>
    </location>
</feature>
<dbReference type="Proteomes" id="UP001243717">
    <property type="component" value="Unassembled WGS sequence"/>
</dbReference>
<dbReference type="PANTHER" id="PTHR43099:SF5">
    <property type="entry name" value="HLYC_CORC FAMILY TRANSPORTER"/>
    <property type="match status" value="1"/>
</dbReference>
<evidence type="ECO:0000256" key="4">
    <source>
        <dbReference type="ARBA" id="ARBA00022737"/>
    </source>
</evidence>
<feature type="transmembrane region" description="Helical" evidence="9">
    <location>
        <begin position="6"/>
        <end position="28"/>
    </location>
</feature>
<comment type="subcellular location">
    <subcellularLocation>
        <location evidence="1">Cell membrane</location>
        <topology evidence="1">Multi-pass membrane protein</topology>
    </subcellularLocation>
</comment>
<proteinExistence type="predicted"/>
<dbReference type="RefSeq" id="WP_308983565.1">
    <property type="nucleotide sequence ID" value="NZ_JARXIC010000002.1"/>
</dbReference>
<evidence type="ECO:0000256" key="7">
    <source>
        <dbReference type="ARBA" id="ARBA00023136"/>
    </source>
</evidence>
<feature type="transmembrane region" description="Helical" evidence="9">
    <location>
        <begin position="74"/>
        <end position="96"/>
    </location>
</feature>
<keyword evidence="4" id="KW-0677">Repeat</keyword>
<dbReference type="EMBL" id="JARXIC010000002">
    <property type="protein sequence ID" value="MDQ8193056.1"/>
    <property type="molecule type" value="Genomic_DNA"/>
</dbReference>
<dbReference type="InterPro" id="IPR005170">
    <property type="entry name" value="Transptr-assoc_dom"/>
</dbReference>